<evidence type="ECO:0000313" key="3">
    <source>
        <dbReference type="Proteomes" id="UP001161247"/>
    </source>
</evidence>
<evidence type="ECO:0000313" key="2">
    <source>
        <dbReference type="EMBL" id="CAI9112988.1"/>
    </source>
</evidence>
<feature type="compositionally biased region" description="Basic and acidic residues" evidence="1">
    <location>
        <begin position="13"/>
        <end position="23"/>
    </location>
</feature>
<reference evidence="2" key="1">
    <citation type="submission" date="2023-03" db="EMBL/GenBank/DDBJ databases">
        <authorList>
            <person name="Julca I."/>
        </authorList>
    </citation>
    <scope>NUCLEOTIDE SEQUENCE</scope>
</reference>
<dbReference type="Proteomes" id="UP001161247">
    <property type="component" value="Chromosome 7"/>
</dbReference>
<feature type="region of interest" description="Disordered" evidence="1">
    <location>
        <begin position="1"/>
        <end position="29"/>
    </location>
</feature>
<dbReference type="Gene3D" id="3.60.10.10">
    <property type="entry name" value="Endonuclease/exonuclease/phosphatase"/>
    <property type="match status" value="1"/>
</dbReference>
<evidence type="ECO:0000256" key="1">
    <source>
        <dbReference type="SAM" id="MobiDB-lite"/>
    </source>
</evidence>
<feature type="compositionally biased region" description="Basic residues" evidence="1">
    <location>
        <begin position="1"/>
        <end position="12"/>
    </location>
</feature>
<name>A0AAV1DYJ0_OLDCO</name>
<proteinExistence type="predicted"/>
<dbReference type="AlphaFoldDB" id="A0AAV1DYJ0"/>
<protein>
    <submittedName>
        <fullName evidence="2">OLC1v1013504C1</fullName>
    </submittedName>
</protein>
<dbReference type="EMBL" id="OX459124">
    <property type="protein sequence ID" value="CAI9112988.1"/>
    <property type="molecule type" value="Genomic_DNA"/>
</dbReference>
<accession>A0AAV1DYJ0</accession>
<keyword evidence="3" id="KW-1185">Reference proteome</keyword>
<dbReference type="SUPFAM" id="SSF56219">
    <property type="entry name" value="DNase I-like"/>
    <property type="match status" value="1"/>
</dbReference>
<sequence length="343" mass="39271">MSAMTKKSRKKRESGEKKEKEQDLVGNQSVEATAMNANQFQVRSPNSALNVSEDPLMHEKICNQRVIAMGSDLDDGGNDNYGDLKHNEQKKQSVWDGINAQLLNNQAKKFRFIEPNKVNDSEVGKIMKEEVQKEIEYWKPSVLCYVLGANPPPPVKSTVIAPRKDASNSEKGIQILNQKGCLLETKLDKEKVEELMKRKWRQYDYVEKSEGGNKGRILLIWRRDEYIIRVAQITQQYIHCYVKEVGGAKAFNLTVVYNEYTAQRIANVWAELRQLSTNVCEEWIVMGDYNCILQKEDKIGGVNEVSADTENYKKLVQENECNACRYFISQCSADQVGRRNAEE</sequence>
<organism evidence="2 3">
    <name type="scientific">Oldenlandia corymbosa var. corymbosa</name>
    <dbReference type="NCBI Taxonomy" id="529605"/>
    <lineage>
        <taxon>Eukaryota</taxon>
        <taxon>Viridiplantae</taxon>
        <taxon>Streptophyta</taxon>
        <taxon>Embryophyta</taxon>
        <taxon>Tracheophyta</taxon>
        <taxon>Spermatophyta</taxon>
        <taxon>Magnoliopsida</taxon>
        <taxon>eudicotyledons</taxon>
        <taxon>Gunneridae</taxon>
        <taxon>Pentapetalae</taxon>
        <taxon>asterids</taxon>
        <taxon>lamiids</taxon>
        <taxon>Gentianales</taxon>
        <taxon>Rubiaceae</taxon>
        <taxon>Rubioideae</taxon>
        <taxon>Spermacoceae</taxon>
        <taxon>Hedyotis-Oldenlandia complex</taxon>
        <taxon>Oldenlandia</taxon>
    </lineage>
</organism>
<dbReference type="PANTHER" id="PTHR35218:SF9">
    <property type="entry name" value="ENDONUCLEASE_EXONUCLEASE_PHOSPHATASE DOMAIN-CONTAINING PROTEIN"/>
    <property type="match status" value="1"/>
</dbReference>
<gene>
    <name evidence="2" type="ORF">OLC1_LOCUS20080</name>
</gene>
<dbReference type="InterPro" id="IPR036691">
    <property type="entry name" value="Endo/exonu/phosph_ase_sf"/>
</dbReference>
<dbReference type="PANTHER" id="PTHR35218">
    <property type="entry name" value="RNASE H DOMAIN-CONTAINING PROTEIN"/>
    <property type="match status" value="1"/>
</dbReference>